<dbReference type="EC" id="2.3.1.20" evidence="4 11"/>
<dbReference type="GO" id="GO:0001666">
    <property type="term" value="P:response to hypoxia"/>
    <property type="evidence" value="ECO:0007669"/>
    <property type="project" value="TreeGrafter"/>
</dbReference>
<evidence type="ECO:0000256" key="1">
    <source>
        <dbReference type="ARBA" id="ARBA00004771"/>
    </source>
</evidence>
<dbReference type="GO" id="GO:0006071">
    <property type="term" value="P:glycerol metabolic process"/>
    <property type="evidence" value="ECO:0007669"/>
    <property type="project" value="UniProtKB-KW"/>
</dbReference>
<dbReference type="NCBIfam" id="TIGR02946">
    <property type="entry name" value="acyl_WS_DGAT"/>
    <property type="match status" value="1"/>
</dbReference>
<dbReference type="GO" id="GO:0071731">
    <property type="term" value="P:response to nitric oxide"/>
    <property type="evidence" value="ECO:0007669"/>
    <property type="project" value="TreeGrafter"/>
</dbReference>
<evidence type="ECO:0000256" key="9">
    <source>
        <dbReference type="ARBA" id="ARBA00023315"/>
    </source>
</evidence>
<dbReference type="STRING" id="29539.SAMN02745716_1167"/>
<keyword evidence="7 11" id="KW-0319">Glycerol metabolism</keyword>
<proteinExistence type="inferred from homology"/>
<evidence type="ECO:0000256" key="8">
    <source>
        <dbReference type="ARBA" id="ARBA00023098"/>
    </source>
</evidence>
<accession>A0A1H6FP61</accession>
<dbReference type="UniPathway" id="UPA00282"/>
<dbReference type="GO" id="GO:0051701">
    <property type="term" value="P:biological process involved in interaction with host"/>
    <property type="evidence" value="ECO:0007669"/>
    <property type="project" value="TreeGrafter"/>
</dbReference>
<gene>
    <name evidence="15" type="ORF">SAMN02745716_1167</name>
</gene>
<evidence type="ECO:0000256" key="4">
    <source>
        <dbReference type="ARBA" id="ARBA00013244"/>
    </source>
</evidence>
<dbReference type="EMBL" id="FNWJ01000001">
    <property type="protein sequence ID" value="SEH12666.1"/>
    <property type="molecule type" value="Genomic_DNA"/>
</dbReference>
<dbReference type="GO" id="GO:0005886">
    <property type="term" value="C:plasma membrane"/>
    <property type="evidence" value="ECO:0007669"/>
    <property type="project" value="TreeGrafter"/>
</dbReference>
<dbReference type="Proteomes" id="UP000222056">
    <property type="component" value="Unassembled WGS sequence"/>
</dbReference>
<dbReference type="SUPFAM" id="SSF52777">
    <property type="entry name" value="CoA-dependent acyltransferases"/>
    <property type="match status" value="1"/>
</dbReference>
<dbReference type="InterPro" id="IPR023213">
    <property type="entry name" value="CAT-like_dom_sf"/>
</dbReference>
<evidence type="ECO:0000313" key="15">
    <source>
        <dbReference type="EMBL" id="SEH12666.1"/>
    </source>
</evidence>
<name>A0A1H6FP61_THEAL</name>
<feature type="domain" description="O-acyltransferase WSD1 C-terminal" evidence="14">
    <location>
        <begin position="338"/>
        <end position="481"/>
    </location>
</feature>
<evidence type="ECO:0000259" key="13">
    <source>
        <dbReference type="Pfam" id="PF03007"/>
    </source>
</evidence>
<comment type="catalytic activity">
    <reaction evidence="10 11">
        <text>an acyl-CoA + a 1,2-diacyl-sn-glycerol = a triacyl-sn-glycerol + CoA</text>
        <dbReference type="Rhea" id="RHEA:10868"/>
        <dbReference type="ChEBI" id="CHEBI:17815"/>
        <dbReference type="ChEBI" id="CHEBI:57287"/>
        <dbReference type="ChEBI" id="CHEBI:58342"/>
        <dbReference type="ChEBI" id="CHEBI:64615"/>
        <dbReference type="EC" id="2.3.1.20"/>
    </reaction>
</comment>
<reference evidence="16" key="1">
    <citation type="submission" date="2016-10" db="EMBL/GenBank/DDBJ databases">
        <authorList>
            <person name="Varghese N."/>
            <person name="Submissions S."/>
        </authorList>
    </citation>
    <scope>NUCLEOTIDE SEQUENCE [LARGE SCALE GENOMIC DNA]</scope>
    <source>
        <strain evidence="16">ATCC 35263</strain>
    </source>
</reference>
<feature type="domain" description="O-acyltransferase WSD1-like N-terminal" evidence="13">
    <location>
        <begin position="32"/>
        <end position="296"/>
    </location>
</feature>
<evidence type="ECO:0000256" key="12">
    <source>
        <dbReference type="SAM" id="MobiDB-lite"/>
    </source>
</evidence>
<dbReference type="InterPro" id="IPR045034">
    <property type="entry name" value="O-acyltransferase_WSD1-like"/>
</dbReference>
<feature type="region of interest" description="Disordered" evidence="12">
    <location>
        <begin position="493"/>
        <end position="520"/>
    </location>
</feature>
<dbReference type="InterPro" id="IPR014292">
    <property type="entry name" value="Acyl_transf_WS/DGAT"/>
</dbReference>
<dbReference type="GO" id="GO:0004144">
    <property type="term" value="F:diacylglycerol O-acyltransferase activity"/>
    <property type="evidence" value="ECO:0007669"/>
    <property type="project" value="UniProtKB-EC"/>
</dbReference>
<dbReference type="GO" id="GO:0019432">
    <property type="term" value="P:triglyceride biosynthetic process"/>
    <property type="evidence" value="ECO:0007669"/>
    <property type="project" value="UniProtKB-UniPathway"/>
</dbReference>
<organism evidence="15 16">
    <name type="scientific">Thermoleophilum album</name>
    <dbReference type="NCBI Taxonomy" id="29539"/>
    <lineage>
        <taxon>Bacteria</taxon>
        <taxon>Bacillati</taxon>
        <taxon>Actinomycetota</taxon>
        <taxon>Thermoleophilia</taxon>
        <taxon>Thermoleophilales</taxon>
        <taxon>Thermoleophilaceae</taxon>
        <taxon>Thermoleophilum</taxon>
    </lineage>
</organism>
<keyword evidence="9 11" id="KW-0012">Acyltransferase</keyword>
<keyword evidence="6 11" id="KW-0808">Transferase</keyword>
<protein>
    <recommendedName>
        <fullName evidence="4 11">Diacylglycerol O-acyltransferase</fullName>
        <ecNumber evidence="4 11">2.3.1.20</ecNumber>
    </recommendedName>
</protein>
<evidence type="ECO:0000256" key="3">
    <source>
        <dbReference type="ARBA" id="ARBA00009587"/>
    </source>
</evidence>
<evidence type="ECO:0000256" key="10">
    <source>
        <dbReference type="ARBA" id="ARBA00048109"/>
    </source>
</evidence>
<keyword evidence="8 11" id="KW-0443">Lipid metabolism</keyword>
<keyword evidence="5 11" id="KW-0444">Lipid biosynthesis</keyword>
<sequence length="520" mass="57021">MVRGGAVAGAQRRLAARKPLPSRIVVTTPVRLSPIDASFLHQERRASHMHIGGVLIFEGPAPDYEDLVAHILDRMRSLPRYRQRLVAPPLGLGRPFWADDPDFNIRYHVRHTALPPPGSEEQLRLLVGRIFSQRLDRSRPLWEAWLVEGLAGGRFALVSKTHHSVIDGVSGVDIATVLFDSDPLPARPRRPAPPLDPKRIGPLDLVGETVAGALRTPIELAGGALRSLQRPSESVRRLRDALEGVGEVAWATLNPAPDTPLNVRIGPHRRIVWVEATLDDFRLVKRQFGGTVNDVVLAAVSGALGRWLRRRGVATEGLELRALVPVSVRGEDEHGTLGNRIVAMRGPLPVYAWEPVERMRVVSEAMAHLKQSKQALGAGVIASLERFAPPTLLALASRLNFSTRLFNLIVTNVPGPQVPLYLLGREMLACIPVAFLPENHALAVAVMSYNGHLRFGLLGDWDAMFDLELLADDLEASIEELVSAARARERSARARAGAERGGNGAVSMRHRTRARSARSR</sequence>
<evidence type="ECO:0000256" key="6">
    <source>
        <dbReference type="ARBA" id="ARBA00022679"/>
    </source>
</evidence>
<evidence type="ECO:0000313" key="16">
    <source>
        <dbReference type="Proteomes" id="UP000222056"/>
    </source>
</evidence>
<dbReference type="Gene3D" id="3.30.559.10">
    <property type="entry name" value="Chloramphenicol acetyltransferase-like domain"/>
    <property type="match status" value="1"/>
</dbReference>
<comment type="pathway">
    <text evidence="2">Lipid metabolism.</text>
</comment>
<dbReference type="InterPro" id="IPR009721">
    <property type="entry name" value="O-acyltransferase_WSD1_C"/>
</dbReference>
<dbReference type="Pfam" id="PF03007">
    <property type="entry name" value="WS_DGAT_cat"/>
    <property type="match status" value="1"/>
</dbReference>
<evidence type="ECO:0000256" key="5">
    <source>
        <dbReference type="ARBA" id="ARBA00022516"/>
    </source>
</evidence>
<keyword evidence="16" id="KW-1185">Reference proteome</keyword>
<comment type="pathway">
    <text evidence="1 11">Glycerolipid metabolism; triacylglycerol biosynthesis.</text>
</comment>
<feature type="compositionally biased region" description="Basic residues" evidence="12">
    <location>
        <begin position="508"/>
        <end position="520"/>
    </location>
</feature>
<evidence type="ECO:0000256" key="2">
    <source>
        <dbReference type="ARBA" id="ARBA00005189"/>
    </source>
</evidence>
<dbReference type="PANTHER" id="PTHR31650">
    <property type="entry name" value="O-ACYLTRANSFERASE (WSD1-LIKE) FAMILY PROTEIN"/>
    <property type="match status" value="1"/>
</dbReference>
<dbReference type="InterPro" id="IPR004255">
    <property type="entry name" value="O-acyltransferase_WSD1_N"/>
</dbReference>
<dbReference type="Pfam" id="PF06974">
    <property type="entry name" value="WS_DGAT_C"/>
    <property type="match status" value="1"/>
</dbReference>
<dbReference type="PANTHER" id="PTHR31650:SF1">
    <property type="entry name" value="WAX ESTER SYNTHASE_DIACYLGLYCEROL ACYLTRANSFERASE 4-RELATED"/>
    <property type="match status" value="1"/>
</dbReference>
<evidence type="ECO:0000256" key="11">
    <source>
        <dbReference type="RuleBase" id="RU361241"/>
    </source>
</evidence>
<evidence type="ECO:0000256" key="7">
    <source>
        <dbReference type="ARBA" id="ARBA00022798"/>
    </source>
</evidence>
<dbReference type="OrthoDB" id="9810950at2"/>
<evidence type="ECO:0000259" key="14">
    <source>
        <dbReference type="Pfam" id="PF06974"/>
    </source>
</evidence>
<comment type="similarity">
    <text evidence="3 11">Belongs to the long-chain O-acyltransferase family.</text>
</comment>
<dbReference type="AlphaFoldDB" id="A0A1H6FP61"/>